<comment type="function">
    <text evidence="7">Binds directly to 16S ribosomal RNA.</text>
</comment>
<evidence type="ECO:0000256" key="7">
    <source>
        <dbReference type="HAMAP-Rule" id="MF_00500"/>
    </source>
</evidence>
<proteinExistence type="inferred from homology"/>
<dbReference type="Proteomes" id="UP000176604">
    <property type="component" value="Unassembled WGS sequence"/>
</dbReference>
<evidence type="ECO:0000313" key="9">
    <source>
        <dbReference type="EMBL" id="OGL78916.1"/>
    </source>
</evidence>
<reference evidence="9 10" key="1">
    <citation type="journal article" date="2016" name="Nat. Commun.">
        <title>Thousands of microbial genomes shed light on interconnected biogeochemical processes in an aquifer system.</title>
        <authorList>
            <person name="Anantharaman K."/>
            <person name="Brown C.T."/>
            <person name="Hug L.A."/>
            <person name="Sharon I."/>
            <person name="Castelle C.J."/>
            <person name="Probst A.J."/>
            <person name="Thomas B.C."/>
            <person name="Singh A."/>
            <person name="Wilkins M.J."/>
            <person name="Karaoz U."/>
            <person name="Brodie E.L."/>
            <person name="Williams K.H."/>
            <person name="Hubbard S.S."/>
            <person name="Banfield J.F."/>
        </authorList>
    </citation>
    <scope>NUCLEOTIDE SEQUENCE [LARGE SCALE GENOMIC DNA]</scope>
</reference>
<accession>A0A1F7UKV4</accession>
<dbReference type="STRING" id="1802397.A3J43_00855"/>
<feature type="compositionally biased region" description="Basic residues" evidence="8">
    <location>
        <begin position="9"/>
        <end position="21"/>
    </location>
</feature>
<evidence type="ECO:0000256" key="3">
    <source>
        <dbReference type="ARBA" id="ARBA00022884"/>
    </source>
</evidence>
<dbReference type="GO" id="GO:0015935">
    <property type="term" value="C:small ribosomal subunit"/>
    <property type="evidence" value="ECO:0007669"/>
    <property type="project" value="TreeGrafter"/>
</dbReference>
<dbReference type="SUPFAM" id="SSF46992">
    <property type="entry name" value="Ribosomal protein S20"/>
    <property type="match status" value="1"/>
</dbReference>
<dbReference type="NCBIfam" id="TIGR00029">
    <property type="entry name" value="S20"/>
    <property type="match status" value="1"/>
</dbReference>
<keyword evidence="3 7" id="KW-0694">RNA-binding</keyword>
<dbReference type="GO" id="GO:0070181">
    <property type="term" value="F:small ribosomal subunit rRNA binding"/>
    <property type="evidence" value="ECO:0007669"/>
    <property type="project" value="TreeGrafter"/>
</dbReference>
<dbReference type="EMBL" id="MGEF01000021">
    <property type="protein sequence ID" value="OGL78916.1"/>
    <property type="molecule type" value="Genomic_DNA"/>
</dbReference>
<comment type="similarity">
    <text evidence="1 7">Belongs to the bacterial ribosomal protein bS20 family.</text>
</comment>
<dbReference type="Pfam" id="PF01649">
    <property type="entry name" value="Ribosomal_S20p"/>
    <property type="match status" value="1"/>
</dbReference>
<dbReference type="GO" id="GO:0006412">
    <property type="term" value="P:translation"/>
    <property type="evidence" value="ECO:0007669"/>
    <property type="project" value="UniProtKB-UniRule"/>
</dbReference>
<organism evidence="9 10">
    <name type="scientific">Candidatus Uhrbacteria bacterium RIFCSPHIGHO2_12_FULL_54_23</name>
    <dbReference type="NCBI Taxonomy" id="1802397"/>
    <lineage>
        <taxon>Bacteria</taxon>
        <taxon>Candidatus Uhriibacteriota</taxon>
    </lineage>
</organism>
<dbReference type="InterPro" id="IPR036510">
    <property type="entry name" value="Ribosomal_bS20_sf"/>
</dbReference>
<keyword evidence="2 7" id="KW-0699">rRNA-binding</keyword>
<dbReference type="PANTHER" id="PTHR33398">
    <property type="entry name" value="30S RIBOSOMAL PROTEIN S20"/>
    <property type="match status" value="1"/>
</dbReference>
<feature type="region of interest" description="Disordered" evidence="8">
    <location>
        <begin position="1"/>
        <end position="21"/>
    </location>
</feature>
<dbReference type="AlphaFoldDB" id="A0A1F7UKV4"/>
<keyword evidence="4 7" id="KW-0689">Ribosomal protein</keyword>
<sequence>MPHSLSAAKRLRQTKKRTSRNRMWKGRVKELVKESKKLIALKDAKSPDTVKKALATVDRAVAKGVLHRNTGARLKSRLMKRLNSINKS</sequence>
<dbReference type="GO" id="GO:0003735">
    <property type="term" value="F:structural constituent of ribosome"/>
    <property type="evidence" value="ECO:0007669"/>
    <property type="project" value="InterPro"/>
</dbReference>
<evidence type="ECO:0000256" key="6">
    <source>
        <dbReference type="ARBA" id="ARBA00035136"/>
    </source>
</evidence>
<evidence type="ECO:0000256" key="1">
    <source>
        <dbReference type="ARBA" id="ARBA00007634"/>
    </source>
</evidence>
<protein>
    <recommendedName>
        <fullName evidence="6 7">Small ribosomal subunit protein bS20</fullName>
    </recommendedName>
</protein>
<dbReference type="PANTHER" id="PTHR33398:SF1">
    <property type="entry name" value="SMALL RIBOSOMAL SUBUNIT PROTEIN BS20C"/>
    <property type="match status" value="1"/>
</dbReference>
<evidence type="ECO:0000256" key="4">
    <source>
        <dbReference type="ARBA" id="ARBA00022980"/>
    </source>
</evidence>
<evidence type="ECO:0000256" key="8">
    <source>
        <dbReference type="SAM" id="MobiDB-lite"/>
    </source>
</evidence>
<evidence type="ECO:0000313" key="10">
    <source>
        <dbReference type="Proteomes" id="UP000176604"/>
    </source>
</evidence>
<dbReference type="InterPro" id="IPR002583">
    <property type="entry name" value="Ribosomal_bS20"/>
</dbReference>
<keyword evidence="5 7" id="KW-0687">Ribonucleoprotein</keyword>
<gene>
    <name evidence="7" type="primary">rpsT</name>
    <name evidence="9" type="ORF">A3J43_00855</name>
</gene>
<evidence type="ECO:0000256" key="2">
    <source>
        <dbReference type="ARBA" id="ARBA00022730"/>
    </source>
</evidence>
<dbReference type="Gene3D" id="1.20.58.110">
    <property type="entry name" value="Ribosomal protein S20"/>
    <property type="match status" value="1"/>
</dbReference>
<name>A0A1F7UKV4_9BACT</name>
<evidence type="ECO:0000256" key="5">
    <source>
        <dbReference type="ARBA" id="ARBA00023274"/>
    </source>
</evidence>
<dbReference type="HAMAP" id="MF_00500">
    <property type="entry name" value="Ribosomal_bS20"/>
    <property type="match status" value="1"/>
</dbReference>
<comment type="caution">
    <text evidence="9">The sequence shown here is derived from an EMBL/GenBank/DDBJ whole genome shotgun (WGS) entry which is preliminary data.</text>
</comment>